<dbReference type="RefSeq" id="WP_176007072.1">
    <property type="nucleotide sequence ID" value="NZ_JABWMI010000018.1"/>
</dbReference>
<dbReference type="EMBL" id="JACBJI010000007">
    <property type="protein sequence ID" value="NYA72267.1"/>
    <property type="molecule type" value="Genomic_DNA"/>
</dbReference>
<keyword evidence="1 4" id="KW-0808">Transferase</keyword>
<proteinExistence type="predicted"/>
<dbReference type="PANTHER" id="PTHR43877">
    <property type="entry name" value="AMINOALKYLPHOSPHONATE N-ACETYLTRANSFERASE-RELATED-RELATED"/>
    <property type="match status" value="1"/>
</dbReference>
<comment type="caution">
    <text evidence="4">The sequence shown here is derived from an EMBL/GenBank/DDBJ whole genome shotgun (WGS) entry which is preliminary data.</text>
</comment>
<gene>
    <name evidence="4" type="ORF">HZF10_15160</name>
</gene>
<dbReference type="InterPro" id="IPR016181">
    <property type="entry name" value="Acyl_CoA_acyltransferase"/>
</dbReference>
<evidence type="ECO:0000259" key="3">
    <source>
        <dbReference type="PROSITE" id="PS51186"/>
    </source>
</evidence>
<keyword evidence="5" id="KW-1185">Reference proteome</keyword>
<dbReference type="Gene3D" id="3.40.630.30">
    <property type="match status" value="1"/>
</dbReference>
<dbReference type="InterPro" id="IPR000182">
    <property type="entry name" value="GNAT_dom"/>
</dbReference>
<sequence length="152" mass="17080">MNLKIVRTTPENPDFQKLISLLDSALAINNGNQNDFFASHNKTDNVRNAIVAYLDEIPVATGAIKPYSEVKIEIKRMFVHPDFRGNGIASCVLDELENWARELGFHEAILETGTKQTEALGLYPKKGYEITPNYPPYENSEMSVCMCKNLIS</sequence>
<dbReference type="SUPFAM" id="SSF55729">
    <property type="entry name" value="Acyl-CoA N-acyltransferases (Nat)"/>
    <property type="match status" value="1"/>
</dbReference>
<reference evidence="4 5" key="1">
    <citation type="submission" date="2020-07" db="EMBL/GenBank/DDBJ databases">
        <authorList>
            <person name="Sun Q."/>
        </authorList>
    </citation>
    <scope>NUCLEOTIDE SEQUENCE [LARGE SCALE GENOMIC DNA]</scope>
    <source>
        <strain evidence="4 5">MAH-1</strain>
    </source>
</reference>
<dbReference type="Pfam" id="PF00583">
    <property type="entry name" value="Acetyltransf_1"/>
    <property type="match status" value="1"/>
</dbReference>
<dbReference type="CDD" id="cd04301">
    <property type="entry name" value="NAT_SF"/>
    <property type="match status" value="1"/>
</dbReference>
<accession>A0A7Y8Y4A3</accession>
<evidence type="ECO:0000313" key="5">
    <source>
        <dbReference type="Proteomes" id="UP000535020"/>
    </source>
</evidence>
<feature type="domain" description="N-acetyltransferase" evidence="3">
    <location>
        <begin position="3"/>
        <end position="151"/>
    </location>
</feature>
<dbReference type="AlphaFoldDB" id="A0A7Y8Y4A3"/>
<name>A0A7Y8Y4A3_9FLAO</name>
<evidence type="ECO:0000256" key="1">
    <source>
        <dbReference type="ARBA" id="ARBA00022679"/>
    </source>
</evidence>
<keyword evidence="2" id="KW-0012">Acyltransferase</keyword>
<dbReference type="Proteomes" id="UP000535020">
    <property type="component" value="Unassembled WGS sequence"/>
</dbReference>
<dbReference type="GO" id="GO:0016747">
    <property type="term" value="F:acyltransferase activity, transferring groups other than amino-acyl groups"/>
    <property type="evidence" value="ECO:0007669"/>
    <property type="project" value="InterPro"/>
</dbReference>
<evidence type="ECO:0000313" key="4">
    <source>
        <dbReference type="EMBL" id="NYA72267.1"/>
    </source>
</evidence>
<dbReference type="PANTHER" id="PTHR43877:SF2">
    <property type="entry name" value="AMINOALKYLPHOSPHONATE N-ACETYLTRANSFERASE-RELATED"/>
    <property type="match status" value="1"/>
</dbReference>
<dbReference type="InterPro" id="IPR050832">
    <property type="entry name" value="Bact_Acetyltransf"/>
</dbReference>
<dbReference type="PROSITE" id="PS51186">
    <property type="entry name" value="GNAT"/>
    <property type="match status" value="1"/>
</dbReference>
<organism evidence="4 5">
    <name type="scientific">Flavobacterium agri</name>
    <dbReference type="NCBI Taxonomy" id="2743471"/>
    <lineage>
        <taxon>Bacteria</taxon>
        <taxon>Pseudomonadati</taxon>
        <taxon>Bacteroidota</taxon>
        <taxon>Flavobacteriia</taxon>
        <taxon>Flavobacteriales</taxon>
        <taxon>Flavobacteriaceae</taxon>
        <taxon>Flavobacterium</taxon>
    </lineage>
</organism>
<evidence type="ECO:0000256" key="2">
    <source>
        <dbReference type="ARBA" id="ARBA00023315"/>
    </source>
</evidence>
<protein>
    <submittedName>
        <fullName evidence="4">GNAT family N-acetyltransferase</fullName>
    </submittedName>
</protein>